<gene>
    <name evidence="1" type="ORF">HY912_01035</name>
</gene>
<reference evidence="1" key="1">
    <citation type="submission" date="2020-07" db="EMBL/GenBank/DDBJ databases">
        <title>Huge and variable diversity of episymbiotic CPR bacteria and DPANN archaea in groundwater ecosystems.</title>
        <authorList>
            <person name="He C.Y."/>
            <person name="Keren R."/>
            <person name="Whittaker M."/>
            <person name="Farag I.F."/>
            <person name="Doudna J."/>
            <person name="Cate J.H.D."/>
            <person name="Banfield J.F."/>
        </authorList>
    </citation>
    <scope>NUCLEOTIDE SEQUENCE</scope>
    <source>
        <strain evidence="1">NC_groundwater_1664_Pr3_B-0.1um_52_9</strain>
    </source>
</reference>
<sequence length="105" mass="12419">MEVAYSVEGYVFVWDSEKADLNLEKHGISFEQACDVFFDVFYRMYPDTCEYEERWNIIGRSHCAHTIHPLCVVAVEKGEEAWRIVSARLASRSERRRYEEDDDTD</sequence>
<evidence type="ECO:0000313" key="2">
    <source>
        <dbReference type="Proteomes" id="UP000807825"/>
    </source>
</evidence>
<dbReference type="InterPro" id="IPR038573">
    <property type="entry name" value="BrnT_sf"/>
</dbReference>
<dbReference type="Gene3D" id="3.10.450.530">
    <property type="entry name" value="Ribonuclease toxin, BrnT, of type II toxin-antitoxin system"/>
    <property type="match status" value="1"/>
</dbReference>
<dbReference type="Pfam" id="PF04365">
    <property type="entry name" value="BrnT_toxin"/>
    <property type="match status" value="1"/>
</dbReference>
<comment type="caution">
    <text evidence="1">The sequence shown here is derived from an EMBL/GenBank/DDBJ whole genome shotgun (WGS) entry which is preliminary data.</text>
</comment>
<dbReference type="InterPro" id="IPR007460">
    <property type="entry name" value="BrnT_toxin"/>
</dbReference>
<name>A0A9D6Z1X4_9BACT</name>
<dbReference type="EMBL" id="JACRDE010000033">
    <property type="protein sequence ID" value="MBI5248052.1"/>
    <property type="molecule type" value="Genomic_DNA"/>
</dbReference>
<accession>A0A9D6Z1X4</accession>
<dbReference type="Proteomes" id="UP000807825">
    <property type="component" value="Unassembled WGS sequence"/>
</dbReference>
<evidence type="ECO:0000313" key="1">
    <source>
        <dbReference type="EMBL" id="MBI5248052.1"/>
    </source>
</evidence>
<protein>
    <submittedName>
        <fullName evidence="1">BrnT family toxin</fullName>
    </submittedName>
</protein>
<proteinExistence type="predicted"/>
<organism evidence="1 2">
    <name type="scientific">Desulfomonile tiedjei</name>
    <dbReference type="NCBI Taxonomy" id="2358"/>
    <lineage>
        <taxon>Bacteria</taxon>
        <taxon>Pseudomonadati</taxon>
        <taxon>Thermodesulfobacteriota</taxon>
        <taxon>Desulfomonilia</taxon>
        <taxon>Desulfomonilales</taxon>
        <taxon>Desulfomonilaceae</taxon>
        <taxon>Desulfomonile</taxon>
    </lineage>
</organism>
<dbReference type="AlphaFoldDB" id="A0A9D6Z1X4"/>